<organism evidence="1 2">
    <name type="scientific">Candidatus Nesciobacter abundans</name>
    <dbReference type="NCBI Taxonomy" id="2601668"/>
    <lineage>
        <taxon>Bacteria</taxon>
        <taxon>Pseudomonadati</taxon>
        <taxon>Pseudomonadota</taxon>
        <taxon>Alphaproteobacteria</taxon>
        <taxon>Holosporales</taxon>
        <taxon>Holosporaceae</taxon>
        <taxon>Candidatus Nesciobacter</taxon>
    </lineage>
</organism>
<dbReference type="EMBL" id="CP043314">
    <property type="protein sequence ID" value="QEK38986.1"/>
    <property type="molecule type" value="Genomic_DNA"/>
</dbReference>
<evidence type="ECO:0000313" key="2">
    <source>
        <dbReference type="Proteomes" id="UP000324924"/>
    </source>
</evidence>
<reference evidence="1 2" key="1">
    <citation type="submission" date="2019-08" db="EMBL/GenBank/DDBJ databases">
        <title>Highly reduced genomes of protist endosymbionts show evolutionary convergence.</title>
        <authorList>
            <person name="George E."/>
            <person name="Husnik F."/>
            <person name="Tashyreva D."/>
            <person name="Prokopchuk G."/>
            <person name="Horak A."/>
            <person name="Kwong W.K."/>
            <person name="Lukes J."/>
            <person name="Keeling P.J."/>
        </authorList>
    </citation>
    <scope>NUCLEOTIDE SEQUENCE [LARGE SCALE GENOMIC DNA]</scope>
    <source>
        <strain evidence="1">1604HC</strain>
    </source>
</reference>
<dbReference type="RefSeq" id="WP_148972109.1">
    <property type="nucleotide sequence ID" value="NZ_CP043314.1"/>
</dbReference>
<evidence type="ECO:0000313" key="1">
    <source>
        <dbReference type="EMBL" id="QEK38986.1"/>
    </source>
</evidence>
<dbReference type="AlphaFoldDB" id="A0A5C0UFV9"/>
<name>A0A5C0UFV9_9PROT</name>
<proteinExistence type="predicted"/>
<protein>
    <submittedName>
        <fullName evidence="1">Uncharacterized protein</fullName>
    </submittedName>
</protein>
<dbReference type="KEGG" id="nabu:FZC36_00860"/>
<keyword evidence="2" id="KW-1185">Reference proteome</keyword>
<gene>
    <name evidence="1" type="ORF">FZC36_00860</name>
</gene>
<accession>A0A5C0UFV9</accession>
<sequence>MFILKNIIRISKFIFQTQIIFLFCFKIYSKEVIFNREYEGLSNGFLESMNAQADSYTKQNPESKERYDEFIETLRKSLIISDDNEKIVQLQCTARAFCRVKGNDLVLYLNTHRFIKENANDEIPEEEGSGMTFRSILLPISDARSKGYLGSYDGQVFITVHAFLDNMDKIKKSTVSYTGNNFNTPIIILEKDDSSSGDYKYFTIKNGLLDSLESFKDQEIEIDPFIFVADYSAKDFVTENLFRSDIIRQTIEKDGDYFDYNNAKIKLTNIDGF</sequence>
<dbReference type="Proteomes" id="UP000324924">
    <property type="component" value="Chromosome"/>
</dbReference>